<gene>
    <name evidence="3" type="ORF">DFJ69_3856</name>
</gene>
<keyword evidence="2" id="KW-0812">Transmembrane</keyword>
<feature type="compositionally biased region" description="Pro residues" evidence="1">
    <location>
        <begin position="220"/>
        <end position="230"/>
    </location>
</feature>
<dbReference type="OrthoDB" id="3544501at2"/>
<keyword evidence="2" id="KW-0472">Membrane</keyword>
<feature type="transmembrane region" description="Helical" evidence="2">
    <location>
        <begin position="56"/>
        <end position="74"/>
    </location>
</feature>
<feature type="compositionally biased region" description="Gly residues" evidence="1">
    <location>
        <begin position="233"/>
        <end position="243"/>
    </location>
</feature>
<feature type="transmembrane region" description="Helical" evidence="2">
    <location>
        <begin position="120"/>
        <end position="139"/>
    </location>
</feature>
<protein>
    <submittedName>
        <fullName evidence="3">Uncharacterized protein</fullName>
    </submittedName>
</protein>
<evidence type="ECO:0000256" key="1">
    <source>
        <dbReference type="SAM" id="MobiDB-lite"/>
    </source>
</evidence>
<feature type="transmembrane region" description="Helical" evidence="2">
    <location>
        <begin position="80"/>
        <end position="99"/>
    </location>
</feature>
<proteinExistence type="predicted"/>
<name>A0A3D9SR06_9ACTN</name>
<feature type="compositionally biased region" description="Pro residues" evidence="1">
    <location>
        <begin position="151"/>
        <end position="167"/>
    </location>
</feature>
<evidence type="ECO:0000256" key="2">
    <source>
        <dbReference type="SAM" id="Phobius"/>
    </source>
</evidence>
<dbReference type="Proteomes" id="UP000256661">
    <property type="component" value="Unassembled WGS sequence"/>
</dbReference>
<keyword evidence="2" id="KW-1133">Transmembrane helix</keyword>
<feature type="compositionally biased region" description="Pro residues" evidence="1">
    <location>
        <begin position="189"/>
        <end position="205"/>
    </location>
</feature>
<sequence length="269" mass="26835">MSNQGPVRSGGMSNGARHALGGVVGLILTPVIGGLLVFGVERLSRVVIRAEFSDRWIAAAALTAAAIAVGALAGSRVSPLGSAIPGALLALVNLPWLLSPRWSFENLAHRGGDLGRGYEIASAYGLLGIVGVALLVASLPPSRWRSTAPSGAPPRPPYAPPPPPPHAPQNAPGGQWGSHQPPGRQPGGSPAPPPYDPGPPPPGAGRPPQGEAVPGQIGGPPAPGPGPQQPHGPGHGSGPGTGGPDDEEPGEWTRMYGGNRGPQGGPPQG</sequence>
<dbReference type="EMBL" id="QTTT01000001">
    <property type="protein sequence ID" value="REE98369.1"/>
    <property type="molecule type" value="Genomic_DNA"/>
</dbReference>
<comment type="caution">
    <text evidence="3">The sequence shown here is derived from an EMBL/GenBank/DDBJ whole genome shotgun (WGS) entry which is preliminary data.</text>
</comment>
<feature type="transmembrane region" description="Helical" evidence="2">
    <location>
        <begin position="20"/>
        <end position="44"/>
    </location>
</feature>
<evidence type="ECO:0000313" key="4">
    <source>
        <dbReference type="Proteomes" id="UP000256661"/>
    </source>
</evidence>
<accession>A0A3D9SR06</accession>
<keyword evidence="4" id="KW-1185">Reference proteome</keyword>
<evidence type="ECO:0000313" key="3">
    <source>
        <dbReference type="EMBL" id="REE98369.1"/>
    </source>
</evidence>
<organism evidence="3 4">
    <name type="scientific">Thermomonospora umbrina</name>
    <dbReference type="NCBI Taxonomy" id="111806"/>
    <lineage>
        <taxon>Bacteria</taxon>
        <taxon>Bacillati</taxon>
        <taxon>Actinomycetota</taxon>
        <taxon>Actinomycetes</taxon>
        <taxon>Streptosporangiales</taxon>
        <taxon>Thermomonosporaceae</taxon>
        <taxon>Thermomonospora</taxon>
    </lineage>
</organism>
<reference evidence="3 4" key="1">
    <citation type="submission" date="2018-08" db="EMBL/GenBank/DDBJ databases">
        <title>Sequencing the genomes of 1000 actinobacteria strains.</title>
        <authorList>
            <person name="Klenk H.-P."/>
        </authorList>
    </citation>
    <scope>NUCLEOTIDE SEQUENCE [LARGE SCALE GENOMIC DNA]</scope>
    <source>
        <strain evidence="3 4">DSM 43927</strain>
    </source>
</reference>
<dbReference type="PRINTS" id="PR01217">
    <property type="entry name" value="PRICHEXTENSN"/>
</dbReference>
<dbReference type="AlphaFoldDB" id="A0A3D9SR06"/>
<dbReference type="RefSeq" id="WP_147312361.1">
    <property type="nucleotide sequence ID" value="NZ_QTTT01000001.1"/>
</dbReference>
<feature type="region of interest" description="Disordered" evidence="1">
    <location>
        <begin position="142"/>
        <end position="269"/>
    </location>
</feature>